<gene>
    <name evidence="2" type="ORF">PNOK_0321000</name>
</gene>
<comment type="caution">
    <text evidence="2">The sequence shown here is derived from an EMBL/GenBank/DDBJ whole genome shotgun (WGS) entry which is preliminary data.</text>
</comment>
<protein>
    <submittedName>
        <fullName evidence="2">Uncharacterized protein</fullName>
    </submittedName>
</protein>
<feature type="compositionally biased region" description="Basic and acidic residues" evidence="1">
    <location>
        <begin position="485"/>
        <end position="499"/>
    </location>
</feature>
<evidence type="ECO:0000313" key="2">
    <source>
        <dbReference type="EMBL" id="PAV20583.1"/>
    </source>
</evidence>
<feature type="compositionally biased region" description="Polar residues" evidence="1">
    <location>
        <begin position="8"/>
        <end position="27"/>
    </location>
</feature>
<feature type="region of interest" description="Disordered" evidence="1">
    <location>
        <begin position="115"/>
        <end position="145"/>
    </location>
</feature>
<proteinExistence type="predicted"/>
<sequence length="597" mass="66622">MESKRRSLGSTQLTLDSFCSSRSPQKSSRNKGKKVVSSAKDLTKDAGSCFKTDEVTTRIFNYATKKRPRAALDESSSEEQGASSAFASFNVMHRRLNHQGMALTSFSPSRYEEIKPPTTDMPYIKDESLDPDTPTRQFPSRTRTTSMRIDEDMKQATSIQNIKGIKEEYNINSVHTPLEDKLHRSRAKSNIGTLSDPLMSATSFKATTIEDKSTPSNSESGYHTYEADEIGFVIPSSQTQYILYTPKKKKSGGFRRPNNHDQSSPSESPSHTVRGESRPNLNRNLGSTGMVNEWLVGVNFIPTSQEEEEELSLLYPNPFLNPGPGAVYNSFLNTRNSSGDSLTKTGNIDDEHKLASISRDPSSGIDFYEEEGTVSRDRTPKAVRRAIETASTHDTLKSQERDPLISVDRQNPSVISNALELSFDKQADPQSVYNYSLAPIASSPTQAESELSAVVCTQSSVTQPDDDDIDPFPELPSTPINAPKNWKELERYNPKRSPEKCANTTVSLSKDEEERDQNMSNEESELDPMPDIGSFDDEFDSRLLTPHTVRRVLLTTLQRPRYRHGHANSPEGGNDDDTRSSHSGSYDIIRDFLEITE</sequence>
<feature type="region of interest" description="Disordered" evidence="1">
    <location>
        <begin position="1"/>
        <end position="42"/>
    </location>
</feature>
<feature type="compositionally biased region" description="Polar residues" evidence="1">
    <location>
        <begin position="134"/>
        <end position="145"/>
    </location>
</feature>
<dbReference type="EMBL" id="NBII01000003">
    <property type="protein sequence ID" value="PAV20583.1"/>
    <property type="molecule type" value="Genomic_DNA"/>
</dbReference>
<dbReference type="InParanoid" id="A0A286ULV6"/>
<dbReference type="Proteomes" id="UP000217199">
    <property type="component" value="Unassembled WGS sequence"/>
</dbReference>
<feature type="compositionally biased region" description="Acidic residues" evidence="1">
    <location>
        <begin position="522"/>
        <end position="539"/>
    </location>
</feature>
<organism evidence="2 3">
    <name type="scientific">Pyrrhoderma noxium</name>
    <dbReference type="NCBI Taxonomy" id="2282107"/>
    <lineage>
        <taxon>Eukaryota</taxon>
        <taxon>Fungi</taxon>
        <taxon>Dikarya</taxon>
        <taxon>Basidiomycota</taxon>
        <taxon>Agaricomycotina</taxon>
        <taxon>Agaricomycetes</taxon>
        <taxon>Hymenochaetales</taxon>
        <taxon>Hymenochaetaceae</taxon>
        <taxon>Pyrrhoderma</taxon>
    </lineage>
</organism>
<keyword evidence="3" id="KW-1185">Reference proteome</keyword>
<accession>A0A286ULV6</accession>
<name>A0A286ULV6_9AGAM</name>
<evidence type="ECO:0000256" key="1">
    <source>
        <dbReference type="SAM" id="MobiDB-lite"/>
    </source>
</evidence>
<dbReference type="OrthoDB" id="10677510at2759"/>
<feature type="region of interest" description="Disordered" evidence="1">
    <location>
        <begin position="458"/>
        <end position="539"/>
    </location>
</feature>
<reference evidence="2 3" key="1">
    <citation type="journal article" date="2017" name="Mol. Ecol.">
        <title>Comparative and population genomic landscape of Phellinus noxius: A hypervariable fungus causing root rot in trees.</title>
        <authorList>
            <person name="Chung C.L."/>
            <person name="Lee T.J."/>
            <person name="Akiba M."/>
            <person name="Lee H.H."/>
            <person name="Kuo T.H."/>
            <person name="Liu D."/>
            <person name="Ke H.M."/>
            <person name="Yokoi T."/>
            <person name="Roa M.B."/>
            <person name="Lu M.J."/>
            <person name="Chang Y.Y."/>
            <person name="Ann P.J."/>
            <person name="Tsai J.N."/>
            <person name="Chen C.Y."/>
            <person name="Tzean S.S."/>
            <person name="Ota Y."/>
            <person name="Hattori T."/>
            <person name="Sahashi N."/>
            <person name="Liou R.F."/>
            <person name="Kikuchi T."/>
            <person name="Tsai I.J."/>
        </authorList>
    </citation>
    <scope>NUCLEOTIDE SEQUENCE [LARGE SCALE GENOMIC DNA]</scope>
    <source>
        <strain evidence="2 3">FFPRI411160</strain>
    </source>
</reference>
<feature type="region of interest" description="Disordered" evidence="1">
    <location>
        <begin position="560"/>
        <end position="586"/>
    </location>
</feature>
<dbReference type="AlphaFoldDB" id="A0A286ULV6"/>
<feature type="compositionally biased region" description="Polar residues" evidence="1">
    <location>
        <begin position="260"/>
        <end position="271"/>
    </location>
</feature>
<evidence type="ECO:0000313" key="3">
    <source>
        <dbReference type="Proteomes" id="UP000217199"/>
    </source>
</evidence>
<feature type="region of interest" description="Disordered" evidence="1">
    <location>
        <begin position="247"/>
        <end position="286"/>
    </location>
</feature>